<sequence>MAIKMTAEERSWVLYDVGNSAFVLVMVTAIMPIFFKDYAASHLPAAASTANWGFANSTASLILALLAPILGALADYRGRKKLFFLVFVGIGLCFTLALPIVREGQWLLCLVLFVMARVGWAGANIFYDAFITDVTSHQRMDAISSRGYAWGYIGSVIPFLAVIALLLTVGMANGLPPVATKIGFIVVALWWLAFAIPMLKNVRQVHYLPASAAPLGDSFVRLFTTFRQIRRHRRAFLFLLSYFFYIDGVDTIITMAMAYGRDLGFRVTLLIVVLLFIQIVAFPFALLYGRLAMRFSARTMLLAGIAVYALVTLIAFFLPSIADMGLRTLAFWGLAFLVASSMGGIQALSRSYFGKLIPAENSSEFFGFYNVFGKFAAITGPFLMGVVGRLTGDTRWGVLSILVLFIIGAWLLGRVEKDEAGA</sequence>
<evidence type="ECO:0000256" key="1">
    <source>
        <dbReference type="ARBA" id="ARBA00004127"/>
    </source>
</evidence>
<dbReference type="Gene3D" id="1.20.1250.20">
    <property type="entry name" value="MFS general substrate transporter like domains"/>
    <property type="match status" value="2"/>
</dbReference>
<feature type="transmembrane region" description="Helical" evidence="6">
    <location>
        <begin position="178"/>
        <end position="199"/>
    </location>
</feature>
<dbReference type="Pfam" id="PF11700">
    <property type="entry name" value="ATG22"/>
    <property type="match status" value="1"/>
</dbReference>
<accession>A0A840UUA9</accession>
<evidence type="ECO:0000256" key="6">
    <source>
        <dbReference type="SAM" id="Phobius"/>
    </source>
</evidence>
<feature type="transmembrane region" description="Helical" evidence="6">
    <location>
        <begin position="330"/>
        <end position="353"/>
    </location>
</feature>
<dbReference type="InterPro" id="IPR036259">
    <property type="entry name" value="MFS_trans_sf"/>
</dbReference>
<feature type="transmembrane region" description="Helical" evidence="6">
    <location>
        <begin position="396"/>
        <end position="413"/>
    </location>
</feature>
<dbReference type="PANTHER" id="PTHR23519">
    <property type="entry name" value="AUTOPHAGY-RELATED PROTEIN 22"/>
    <property type="match status" value="1"/>
</dbReference>
<feature type="transmembrane region" description="Helical" evidence="6">
    <location>
        <begin position="106"/>
        <end position="127"/>
    </location>
</feature>
<dbReference type="InterPro" id="IPR050495">
    <property type="entry name" value="ATG22/LtaA_families"/>
</dbReference>
<keyword evidence="4 6" id="KW-1133">Transmembrane helix</keyword>
<keyword evidence="5 6" id="KW-0472">Membrane</keyword>
<evidence type="ECO:0000256" key="5">
    <source>
        <dbReference type="ARBA" id="ARBA00023136"/>
    </source>
</evidence>
<proteinExistence type="predicted"/>
<gene>
    <name evidence="8" type="ORF">HNQ81_003027</name>
</gene>
<dbReference type="InterPro" id="IPR020846">
    <property type="entry name" value="MFS_dom"/>
</dbReference>
<dbReference type="AlphaFoldDB" id="A0A840UUA9"/>
<dbReference type="RefSeq" id="WP_221270886.1">
    <property type="nucleotide sequence ID" value="NZ_JACHEO010000022.1"/>
</dbReference>
<dbReference type="PANTHER" id="PTHR23519:SF1">
    <property type="entry name" value="AUTOPHAGY-RELATED PROTEIN 22"/>
    <property type="match status" value="1"/>
</dbReference>
<dbReference type="GO" id="GO:0012505">
    <property type="term" value="C:endomembrane system"/>
    <property type="evidence" value="ECO:0007669"/>
    <property type="project" value="UniProtKB-SubCell"/>
</dbReference>
<keyword evidence="2" id="KW-0813">Transport</keyword>
<evidence type="ECO:0000256" key="2">
    <source>
        <dbReference type="ARBA" id="ARBA00022448"/>
    </source>
</evidence>
<feature type="transmembrane region" description="Helical" evidence="6">
    <location>
        <begin position="82"/>
        <end position="100"/>
    </location>
</feature>
<dbReference type="Proteomes" id="UP000539642">
    <property type="component" value="Unassembled WGS sequence"/>
</dbReference>
<reference evidence="8 9" key="1">
    <citation type="submission" date="2020-08" db="EMBL/GenBank/DDBJ databases">
        <title>Genomic Encyclopedia of Type Strains, Phase IV (KMG-IV): sequencing the most valuable type-strain genomes for metagenomic binning, comparative biology and taxonomic classification.</title>
        <authorList>
            <person name="Goeker M."/>
        </authorList>
    </citation>
    <scope>NUCLEOTIDE SEQUENCE [LARGE SCALE GENOMIC DNA]</scope>
    <source>
        <strain evidence="8 9">DSM 28570</strain>
    </source>
</reference>
<protein>
    <submittedName>
        <fullName evidence="8">UMF1 family MFS transporter</fullName>
    </submittedName>
</protein>
<dbReference type="SUPFAM" id="SSF103473">
    <property type="entry name" value="MFS general substrate transporter"/>
    <property type="match status" value="1"/>
</dbReference>
<feature type="transmembrane region" description="Helical" evidence="6">
    <location>
        <begin position="265"/>
        <end position="288"/>
    </location>
</feature>
<evidence type="ECO:0000256" key="4">
    <source>
        <dbReference type="ARBA" id="ARBA00022989"/>
    </source>
</evidence>
<feature type="transmembrane region" description="Helical" evidence="6">
    <location>
        <begin position="300"/>
        <end position="318"/>
    </location>
</feature>
<dbReference type="EMBL" id="JACHEO010000022">
    <property type="protein sequence ID" value="MBB5349275.1"/>
    <property type="molecule type" value="Genomic_DNA"/>
</dbReference>
<feature type="transmembrane region" description="Helical" evidence="6">
    <location>
        <begin position="148"/>
        <end position="172"/>
    </location>
</feature>
<evidence type="ECO:0000256" key="3">
    <source>
        <dbReference type="ARBA" id="ARBA00022692"/>
    </source>
</evidence>
<feature type="transmembrane region" description="Helical" evidence="6">
    <location>
        <begin position="365"/>
        <end position="384"/>
    </location>
</feature>
<dbReference type="PROSITE" id="PS50850">
    <property type="entry name" value="MFS"/>
    <property type="match status" value="1"/>
</dbReference>
<feature type="transmembrane region" description="Helical" evidence="6">
    <location>
        <begin position="12"/>
        <end position="34"/>
    </location>
</feature>
<feature type="domain" description="Major facilitator superfamily (MFS) profile" evidence="7">
    <location>
        <begin position="1"/>
        <end position="417"/>
    </location>
</feature>
<comment type="caution">
    <text evidence="8">The sequence shown here is derived from an EMBL/GenBank/DDBJ whole genome shotgun (WGS) entry which is preliminary data.</text>
</comment>
<feature type="transmembrane region" description="Helical" evidence="6">
    <location>
        <begin position="236"/>
        <end position="259"/>
    </location>
</feature>
<comment type="subcellular location">
    <subcellularLocation>
        <location evidence="1">Endomembrane system</location>
        <topology evidence="1">Multi-pass membrane protein</topology>
    </subcellularLocation>
</comment>
<evidence type="ECO:0000259" key="7">
    <source>
        <dbReference type="PROSITE" id="PS50850"/>
    </source>
</evidence>
<organism evidence="8 9">
    <name type="scientific">Desulfoprunum benzoelyticum</name>
    <dbReference type="NCBI Taxonomy" id="1506996"/>
    <lineage>
        <taxon>Bacteria</taxon>
        <taxon>Pseudomonadati</taxon>
        <taxon>Thermodesulfobacteriota</taxon>
        <taxon>Desulfobulbia</taxon>
        <taxon>Desulfobulbales</taxon>
        <taxon>Desulfobulbaceae</taxon>
        <taxon>Desulfoprunum</taxon>
    </lineage>
</organism>
<name>A0A840UUA9_9BACT</name>
<feature type="transmembrane region" description="Helical" evidence="6">
    <location>
        <begin position="54"/>
        <end position="75"/>
    </location>
</feature>
<evidence type="ECO:0000313" key="9">
    <source>
        <dbReference type="Proteomes" id="UP000539642"/>
    </source>
</evidence>
<keyword evidence="3 6" id="KW-0812">Transmembrane</keyword>
<keyword evidence="9" id="KW-1185">Reference proteome</keyword>
<dbReference type="GO" id="GO:0022857">
    <property type="term" value="F:transmembrane transporter activity"/>
    <property type="evidence" value="ECO:0007669"/>
    <property type="project" value="InterPro"/>
</dbReference>
<evidence type="ECO:0000313" key="8">
    <source>
        <dbReference type="EMBL" id="MBB5349275.1"/>
    </source>
</evidence>
<dbReference type="InterPro" id="IPR024671">
    <property type="entry name" value="Atg22-like"/>
</dbReference>